<reference evidence="2 3" key="1">
    <citation type="submission" date="2022-04" db="EMBL/GenBank/DDBJ databases">
        <title>Chromosome-level reference genomes for two strains of Caenorhabditis briggsae: an improved platform for comparative genomics.</title>
        <authorList>
            <person name="Stevens L."/>
            <person name="Andersen E."/>
        </authorList>
    </citation>
    <scope>NUCLEOTIDE SEQUENCE [LARGE SCALE GENOMIC DNA]</scope>
    <source>
        <strain evidence="2">VX34</strain>
        <tissue evidence="2">Whole-organism</tissue>
    </source>
</reference>
<keyword evidence="1" id="KW-0472">Membrane</keyword>
<name>A0AAE9DZ05_CAEBR</name>
<dbReference type="AlphaFoldDB" id="A0AAE9DZ05"/>
<keyword evidence="1" id="KW-1133">Transmembrane helix</keyword>
<keyword evidence="3" id="KW-1185">Reference proteome</keyword>
<dbReference type="Proteomes" id="UP000829354">
    <property type="component" value="Chromosome I"/>
</dbReference>
<evidence type="ECO:0000256" key="1">
    <source>
        <dbReference type="SAM" id="Phobius"/>
    </source>
</evidence>
<protein>
    <submittedName>
        <fullName evidence="2">Uncharacterized protein</fullName>
    </submittedName>
</protein>
<feature type="transmembrane region" description="Helical" evidence="1">
    <location>
        <begin position="55"/>
        <end position="78"/>
    </location>
</feature>
<keyword evidence="1" id="KW-0812">Transmembrane</keyword>
<gene>
    <name evidence="2" type="ORF">L5515_000667</name>
</gene>
<accession>A0AAE9DZ05</accession>
<dbReference type="EMBL" id="CP092620">
    <property type="protein sequence ID" value="UMM11322.1"/>
    <property type="molecule type" value="Genomic_DNA"/>
</dbReference>
<sequence>MRDRYAMRHILNYENVRCATPSLVEGHSVLAITDVNDCAVLFGARYGLTQTSEMLILLAGVLLFAAFLLMFLGCIYFLRERQYKGSYVTREHSRTPLTMANTHSCSSSTNDTHGPLSPPFDPFLVSTETFKATPPLIPPISPKPGSSYFGI</sequence>
<proteinExistence type="predicted"/>
<evidence type="ECO:0000313" key="2">
    <source>
        <dbReference type="EMBL" id="UMM11322.1"/>
    </source>
</evidence>
<evidence type="ECO:0000313" key="3">
    <source>
        <dbReference type="Proteomes" id="UP000829354"/>
    </source>
</evidence>
<organism evidence="2 3">
    <name type="scientific">Caenorhabditis briggsae</name>
    <dbReference type="NCBI Taxonomy" id="6238"/>
    <lineage>
        <taxon>Eukaryota</taxon>
        <taxon>Metazoa</taxon>
        <taxon>Ecdysozoa</taxon>
        <taxon>Nematoda</taxon>
        <taxon>Chromadorea</taxon>
        <taxon>Rhabditida</taxon>
        <taxon>Rhabditina</taxon>
        <taxon>Rhabditomorpha</taxon>
        <taxon>Rhabditoidea</taxon>
        <taxon>Rhabditidae</taxon>
        <taxon>Peloderinae</taxon>
        <taxon>Caenorhabditis</taxon>
    </lineage>
</organism>